<dbReference type="SMART" id="SM00382">
    <property type="entry name" value="AAA"/>
    <property type="match status" value="1"/>
</dbReference>
<dbReference type="PANTHER" id="PTHR42788">
    <property type="entry name" value="TAURINE IMPORT ATP-BINDING PROTEIN-RELATED"/>
    <property type="match status" value="1"/>
</dbReference>
<reference evidence="6" key="1">
    <citation type="journal article" date="2019" name="Int. J. Syst. Evol. Microbiol.">
        <title>The Global Catalogue of Microorganisms (GCM) 10K type strain sequencing project: providing services to taxonomists for standard genome sequencing and annotation.</title>
        <authorList>
            <consortium name="The Broad Institute Genomics Platform"/>
            <consortium name="The Broad Institute Genome Sequencing Center for Infectious Disease"/>
            <person name="Wu L."/>
            <person name="Ma J."/>
        </authorList>
    </citation>
    <scope>NUCLEOTIDE SEQUENCE [LARGE SCALE GENOMIC DNA]</scope>
    <source>
        <strain evidence="6">TISTR 1571</strain>
    </source>
</reference>
<dbReference type="Pfam" id="PF00005">
    <property type="entry name" value="ABC_tran"/>
    <property type="match status" value="1"/>
</dbReference>
<dbReference type="SUPFAM" id="SSF52540">
    <property type="entry name" value="P-loop containing nucleoside triphosphate hydrolases"/>
    <property type="match status" value="1"/>
</dbReference>
<dbReference type="InterPro" id="IPR003439">
    <property type="entry name" value="ABC_transporter-like_ATP-bd"/>
</dbReference>
<dbReference type="RefSeq" id="WP_054752552.1">
    <property type="nucleotide sequence ID" value="NZ_JBHUMZ010000013.1"/>
</dbReference>
<evidence type="ECO:0000256" key="3">
    <source>
        <dbReference type="ARBA" id="ARBA00022840"/>
    </source>
</evidence>
<keyword evidence="3 5" id="KW-0067">ATP-binding</keyword>
<keyword evidence="2" id="KW-0547">Nucleotide-binding</keyword>
<comment type="caution">
    <text evidence="5">The sequence shown here is derived from an EMBL/GenBank/DDBJ whole genome shotgun (WGS) entry which is preliminary data.</text>
</comment>
<dbReference type="CDD" id="cd03293">
    <property type="entry name" value="ABC_NrtD_SsuB_transporters"/>
    <property type="match status" value="1"/>
</dbReference>
<evidence type="ECO:0000256" key="1">
    <source>
        <dbReference type="ARBA" id="ARBA00022448"/>
    </source>
</evidence>
<sequence length="247" mass="27814">MKHLEVKQINQTFGDVHVLNDVSFSVSEGEFVSILGPSGSGKSTLFGIIGGLTIPNSGDVLLNGNSIKGKRGSISYTPQTPSLLPWRSILDNVLLGQEISGRKDRAKALEMIERAGLSEYKDAHPHELSGGMKQRASFIRSVLSPQSLILLDEPFSALDEFTRTDMQKWLLSMWEEAKRSILFVTHNIEEAIFLSDRIIILSPRPASVLNEYKVPFDRPRREELLLTDEFLQFKKDIYQDMRLAHTT</sequence>
<dbReference type="PROSITE" id="PS00211">
    <property type="entry name" value="ABC_TRANSPORTER_1"/>
    <property type="match status" value="1"/>
</dbReference>
<organism evidence="5 6">
    <name type="scientific">Piscibacillus salipiscarius</name>
    <dbReference type="NCBI Taxonomy" id="299480"/>
    <lineage>
        <taxon>Bacteria</taxon>
        <taxon>Bacillati</taxon>
        <taxon>Bacillota</taxon>
        <taxon>Bacilli</taxon>
        <taxon>Bacillales</taxon>
        <taxon>Bacillaceae</taxon>
        <taxon>Piscibacillus</taxon>
    </lineage>
</organism>
<dbReference type="InterPro" id="IPR017871">
    <property type="entry name" value="ABC_transporter-like_CS"/>
</dbReference>
<accession>A0ABW5Q949</accession>
<evidence type="ECO:0000256" key="2">
    <source>
        <dbReference type="ARBA" id="ARBA00022741"/>
    </source>
</evidence>
<dbReference type="PROSITE" id="PS50893">
    <property type="entry name" value="ABC_TRANSPORTER_2"/>
    <property type="match status" value="1"/>
</dbReference>
<dbReference type="PANTHER" id="PTHR42788:SF2">
    <property type="entry name" value="ABC TRANSPORTER ATP-BINDING PROTEIN"/>
    <property type="match status" value="1"/>
</dbReference>
<dbReference type="Proteomes" id="UP001597452">
    <property type="component" value="Unassembled WGS sequence"/>
</dbReference>
<keyword evidence="6" id="KW-1185">Reference proteome</keyword>
<gene>
    <name evidence="5" type="ORF">ACFSW4_04500</name>
</gene>
<dbReference type="Gene3D" id="3.40.50.300">
    <property type="entry name" value="P-loop containing nucleotide triphosphate hydrolases"/>
    <property type="match status" value="1"/>
</dbReference>
<proteinExistence type="predicted"/>
<dbReference type="InterPro" id="IPR050166">
    <property type="entry name" value="ABC_transporter_ATP-bind"/>
</dbReference>
<dbReference type="GO" id="GO:0005524">
    <property type="term" value="F:ATP binding"/>
    <property type="evidence" value="ECO:0007669"/>
    <property type="project" value="UniProtKB-KW"/>
</dbReference>
<protein>
    <submittedName>
        <fullName evidence="5">ABC transporter ATP-binding protein</fullName>
    </submittedName>
</protein>
<evidence type="ECO:0000313" key="5">
    <source>
        <dbReference type="EMBL" id="MFD2638127.1"/>
    </source>
</evidence>
<name>A0ABW5Q949_9BACI</name>
<keyword evidence="1" id="KW-0813">Transport</keyword>
<feature type="domain" description="ABC transporter" evidence="4">
    <location>
        <begin position="4"/>
        <end position="228"/>
    </location>
</feature>
<evidence type="ECO:0000313" key="6">
    <source>
        <dbReference type="Proteomes" id="UP001597452"/>
    </source>
</evidence>
<evidence type="ECO:0000259" key="4">
    <source>
        <dbReference type="PROSITE" id="PS50893"/>
    </source>
</evidence>
<dbReference type="InterPro" id="IPR027417">
    <property type="entry name" value="P-loop_NTPase"/>
</dbReference>
<dbReference type="InterPro" id="IPR003593">
    <property type="entry name" value="AAA+_ATPase"/>
</dbReference>
<dbReference type="EMBL" id="JBHUMZ010000013">
    <property type="protein sequence ID" value="MFD2638127.1"/>
    <property type="molecule type" value="Genomic_DNA"/>
</dbReference>